<evidence type="ECO:0000256" key="5">
    <source>
        <dbReference type="SAM" id="Phobius"/>
    </source>
</evidence>
<comment type="subcellular location">
    <subcellularLocation>
        <location evidence="1">Membrane</location>
        <topology evidence="1">Multi-pass membrane protein</topology>
    </subcellularLocation>
</comment>
<dbReference type="PANTHER" id="PTHR22773">
    <property type="entry name" value="NADH DEHYDROGENASE"/>
    <property type="match status" value="1"/>
</dbReference>
<proteinExistence type="predicted"/>
<dbReference type="Pfam" id="PF00361">
    <property type="entry name" value="Proton_antipo_M"/>
    <property type="match status" value="1"/>
</dbReference>
<feature type="transmembrane region" description="Helical" evidence="5">
    <location>
        <begin position="246"/>
        <end position="265"/>
    </location>
</feature>
<feature type="transmembrane region" description="Helical" evidence="5">
    <location>
        <begin position="149"/>
        <end position="172"/>
    </location>
</feature>
<feature type="transmembrane region" description="Helical" evidence="5">
    <location>
        <begin position="306"/>
        <end position="331"/>
    </location>
</feature>
<feature type="transmembrane region" description="Helical" evidence="5">
    <location>
        <begin position="184"/>
        <end position="207"/>
    </location>
</feature>
<dbReference type="InterPro" id="IPR001750">
    <property type="entry name" value="ND/Mrp_TM"/>
</dbReference>
<feature type="domain" description="NADH:quinone oxidoreductase/Mrp antiporter transmembrane" evidence="6">
    <location>
        <begin position="87"/>
        <end position="350"/>
    </location>
</feature>
<keyword evidence="4 5" id="KW-0472">Membrane</keyword>
<comment type="caution">
    <text evidence="7">The sequence shown here is derived from an EMBL/GenBank/DDBJ whole genome shotgun (WGS) entry which is preliminary data.</text>
</comment>
<organism evidence="7">
    <name type="scientific">Archaeoglobus fulgidus</name>
    <dbReference type="NCBI Taxonomy" id="2234"/>
    <lineage>
        <taxon>Archaea</taxon>
        <taxon>Methanobacteriati</taxon>
        <taxon>Methanobacteriota</taxon>
        <taxon>Archaeoglobi</taxon>
        <taxon>Archaeoglobales</taxon>
        <taxon>Archaeoglobaceae</taxon>
        <taxon>Archaeoglobus</taxon>
    </lineage>
</organism>
<feature type="transmembrane region" description="Helical" evidence="5">
    <location>
        <begin position="213"/>
        <end position="234"/>
    </location>
</feature>
<feature type="transmembrane region" description="Helical" evidence="5">
    <location>
        <begin position="30"/>
        <end position="55"/>
    </location>
</feature>
<keyword evidence="2 5" id="KW-0812">Transmembrane</keyword>
<feature type="transmembrane region" description="Helical" evidence="5">
    <location>
        <begin position="337"/>
        <end position="356"/>
    </location>
</feature>
<reference evidence="7" key="1">
    <citation type="journal article" date="2020" name="mSystems">
        <title>Genome- and Community-Level Interaction Insights into Carbon Utilization and Element Cycling Functions of Hydrothermarchaeota in Hydrothermal Sediment.</title>
        <authorList>
            <person name="Zhou Z."/>
            <person name="Liu Y."/>
            <person name="Xu W."/>
            <person name="Pan J."/>
            <person name="Luo Z.H."/>
            <person name="Li M."/>
        </authorList>
    </citation>
    <scope>NUCLEOTIDE SEQUENCE [LARGE SCALE GENOMIC DNA]</scope>
    <source>
        <strain evidence="7">SpSt-26</strain>
    </source>
</reference>
<feature type="transmembrane region" description="Helical" evidence="5">
    <location>
        <begin position="92"/>
        <end position="110"/>
    </location>
</feature>
<accession>A0A7J2TJE5</accession>
<evidence type="ECO:0000256" key="1">
    <source>
        <dbReference type="ARBA" id="ARBA00004141"/>
    </source>
</evidence>
<dbReference type="GO" id="GO:0016020">
    <property type="term" value="C:membrane"/>
    <property type="evidence" value="ECO:0007669"/>
    <property type="project" value="UniProtKB-SubCell"/>
</dbReference>
<dbReference type="EMBL" id="DSLA01000095">
    <property type="protein sequence ID" value="HEH35703.1"/>
    <property type="molecule type" value="Genomic_DNA"/>
</dbReference>
<gene>
    <name evidence="7" type="ORF">ENP88_06095</name>
</gene>
<feature type="transmembrane region" description="Helical" evidence="5">
    <location>
        <begin position="122"/>
        <end position="143"/>
    </location>
</feature>
<evidence type="ECO:0000313" key="7">
    <source>
        <dbReference type="EMBL" id="HEH35703.1"/>
    </source>
</evidence>
<feature type="transmembrane region" description="Helical" evidence="5">
    <location>
        <begin position="67"/>
        <end position="86"/>
    </location>
</feature>
<dbReference type="AlphaFoldDB" id="A0A7J2TJE5"/>
<evidence type="ECO:0000256" key="2">
    <source>
        <dbReference type="ARBA" id="ARBA00022692"/>
    </source>
</evidence>
<evidence type="ECO:0000259" key="6">
    <source>
        <dbReference type="Pfam" id="PF00361"/>
    </source>
</evidence>
<sequence length="401" mass="43311">MIAFLIALLISAFAAVVSYWNPRISAVMSVAAVLIAIPFSPFASLILAIAILNILSLLAIRKNQIAGVDYAIIALMSLATVYAFMTSNLAELLLLFIVVSTPTYLLIMISEERLEVEIGIKYITFMVLATVLFIIGASVVYYAHSAQDMALYALGFTALLLGLALEVGIAPLHEWVPDVFESANPIAVSIIASLAKFVPFIAAYKILMATATLATAQILLILAIVSAISMFIGNIGALTAKSASRILAYSSIANMGYILATFAAIMAPKEFVYYAIAGGLLQLFVNAFGKIGFFNAVKDGSSSFNAYLLSFSFIGLPPLMGFWSKLFIIYALVFSNYLWLAIVLILNSAISVPYYLRLVRIVGTGWKFSITNAVTLFCALAMLVTLIPPSWFVEIVAEGFK</sequence>
<evidence type="ECO:0000256" key="4">
    <source>
        <dbReference type="ARBA" id="ARBA00023136"/>
    </source>
</evidence>
<keyword evidence="3 5" id="KW-1133">Transmembrane helix</keyword>
<name>A0A7J2TJE5_ARCFL</name>
<evidence type="ECO:0000256" key="3">
    <source>
        <dbReference type="ARBA" id="ARBA00022989"/>
    </source>
</evidence>
<feature type="transmembrane region" description="Helical" evidence="5">
    <location>
        <begin position="368"/>
        <end position="387"/>
    </location>
</feature>
<feature type="transmembrane region" description="Helical" evidence="5">
    <location>
        <begin position="271"/>
        <end position="294"/>
    </location>
</feature>
<protein>
    <submittedName>
        <fullName evidence="7">NADH-quinone oxidoreductase subunit N</fullName>
    </submittedName>
</protein>